<protein>
    <submittedName>
        <fullName evidence="1">Uncharacterized protein</fullName>
    </submittedName>
</protein>
<sequence>MQPSNGGSRIKLNRNAFRLEQGSVPKRRRLSRSSGSECTDPVANVHATGSRAGSAPCEPSRAPSGPREAHQHEPTRMTAIPTCDTSVHSKEEPLEPSRAPCTLRDCSNTTTTFNNNNNNNNNNNASRRKQIRCHLHLLRFCGGEKSARHAESEQSVSCTVSRYLNGDVRVETTSASGDAIDPHAGSAAKSVANQGVSKSGVKTEKIRLGAPEKKDGRAAHLRPNFNRKAGLRKHFGSISRLGSGRQVKRSVKNACCALCGDVKYTPPARKKNAHVYKDGSRRPSRPRRLERTMVHPVARAKMTTRLIIWFRRHLKVKLCDVAHVFDVTSRDFSCILPAVLLQKRKHKRVKCFSKEFKSLMCLDSQGSGNCGKWIGNQSWEVCTPTNSCASLSSGNQVLGFSVGERILDVAEDIEGWSESSDKQILRMPDCERMRLSSVGGTACVPLKLGEVQHCVETAGYGAEGSREVQEVKAASVRRVPPLLLQRVHACNGFSSSERFQHVDLADNFTVREVDTNDSCLVENGLNDSSEGDANSPDCSSCQRTTAYMLRPRLSCARTYRSWPFPRHGPPCEMKGSIRTGPRWIVTMEASEGTKNVSNTMQMDFNTSSEGTVGKNTNESPIGFEPHGRSVVVQNSQGQLQFTAQSDGVLASPTLEETSKDQSEFQKNPGKASTSNSSQGELFKHSCSVFQQNPSSLGFVHENDSQAMDIRSPEVMNSDKLNVIPAESISAVDTKSVDLGDSSMNRTQSSKSSKCLQDNENGTEATTFRLPDPLPDLQQSAFQTLSCIVHSREEPQTPTVKVPSSVGPKHTSSVMVHPKEKQKSDTDVENRSHCSLSVLHTKTADQNTSSPTCFGGSSWDTPFKSMTNRDSISSSEEEISSSSPAERPEECDAEYLLLQDEMCEIGKANRSPSPLPATEGSVVTGDNLDVVRAYEDDAIVLDVIQDDPDLFGAIVMGTSGNSASKANPAAVQRGKNMCMQTDQATLVRKPNRIVWGLESESPRKNVQTAGDVHLENHDGFCRGEANELAKGSKSQPTFGMKWPLVNPIVKQEQMVPDCNNNLDKKKSTDLNVNTVSAGLTWLVDDARNNVHTTAGKDINVVRPLTSSYCWYYFSEHHSCLRNVCWFLHVPRDDDEKFCMDIVQKFCRVGSPPIVQRAVEVFVAYYRTNSPGASFSQNIMNQLLSSLLNLALLRDLVSVINTLLTHKRMPPLEFVMALYEHVRDRGILNFVPELILLTSKITEVGGVFSVEQCEMMQLHLESLHVPRHQMDIFCAVKCRALATNPHTAELSELAQAVVRVELCRQQEDWPALARVFCTVCGGRHSAVELSRFCCCVTMALLKEPKDKLTLPYEPFAESVCQEMPSDEMVKSFLGRVGVSLMLSYHRTQDWTKGLKLLCVMSRLELEFTMLKGLFSSENGTSRCHLVTIATEFFLNSGSIEGALNMLKANEWFVSSSAWPCEQEDVQNRRRVLTLLAEKTSYRDTLEVLTNLPGLRQPIDGVQAGEYNTMFNAHLRRCVMNQVLPVAADTLEFMLTQGIPLDLSELQHLIHKLGKQNSWSRARTLFKRAHSAGYYSGVVCEKDCLALPCCLTEIEMTLVFEMFIACICTSLENPSDSSQPLLITLKRRTGNEVAMESVYLAAGCRLLSAALIPNPKLSIRYTAVNQEQEQLFKLDRGSAAKWLSHNRSWAQGMWAGSHTLTQAKTARDSERPSEVN</sequence>
<evidence type="ECO:0000313" key="1">
    <source>
        <dbReference type="EMBL" id="MCI4385417.1"/>
    </source>
</evidence>
<keyword evidence="2" id="KW-1185">Reference proteome</keyword>
<accession>A0ACC5X2H0</accession>
<comment type="caution">
    <text evidence="1">The sequence shown here is derived from an EMBL/GenBank/DDBJ whole genome shotgun (WGS) entry which is preliminary data.</text>
</comment>
<reference evidence="1 2" key="1">
    <citation type="journal article" date="2022" name="bioRxiv">
        <title>An ancient truncated duplication of the anti-Mullerian hormone receptor type 2 gene is a potential conserved master sex determinant in the Pangasiidae catfish family.</title>
        <authorList>
            <person name="Wen M."/>
            <person name="Pan Q."/>
            <person name="Jouanno E."/>
            <person name="Montfort J."/>
            <person name="Zahm M."/>
            <person name="Cabau C."/>
            <person name="Klopp C."/>
            <person name="Iampietro C."/>
            <person name="Roques C."/>
            <person name="Bouchez O."/>
            <person name="Castinel A."/>
            <person name="Donnadieu C."/>
            <person name="Parrinello H."/>
            <person name="Poncet C."/>
            <person name="Belmonte E."/>
            <person name="Gautier V."/>
            <person name="Avarre J.-C."/>
            <person name="Dugue R."/>
            <person name="Gustiano R."/>
            <person name="Ha T.T.T."/>
            <person name="Campet M."/>
            <person name="Sriphairoj K."/>
            <person name="Ribolli J."/>
            <person name="de Almeida F.L."/>
            <person name="Desvignes T."/>
            <person name="Postlethwait J.H."/>
            <person name="Bucao C.F."/>
            <person name="Robinson-Rechavi M."/>
            <person name="Bobe J."/>
            <person name="Herpin A."/>
            <person name="Guiguen Y."/>
        </authorList>
    </citation>
    <scope>NUCLEOTIDE SEQUENCE [LARGE SCALE GENOMIC DNA]</scope>
    <source>
        <strain evidence="1">YG-Dec2019</strain>
    </source>
</reference>
<evidence type="ECO:0000313" key="2">
    <source>
        <dbReference type="Proteomes" id="UP000829447"/>
    </source>
</evidence>
<gene>
    <name evidence="1" type="ORF">PGIGA_G00050190</name>
</gene>
<name>A0ACC5X2H0_PANGG</name>
<organism evidence="1 2">
    <name type="scientific">Pangasianodon gigas</name>
    <name type="common">Mekong giant catfish</name>
    <name type="synonym">Pangasius gigas</name>
    <dbReference type="NCBI Taxonomy" id="30993"/>
    <lineage>
        <taxon>Eukaryota</taxon>
        <taxon>Metazoa</taxon>
        <taxon>Chordata</taxon>
        <taxon>Craniata</taxon>
        <taxon>Vertebrata</taxon>
        <taxon>Euteleostomi</taxon>
        <taxon>Actinopterygii</taxon>
        <taxon>Neopterygii</taxon>
        <taxon>Teleostei</taxon>
        <taxon>Ostariophysi</taxon>
        <taxon>Siluriformes</taxon>
        <taxon>Pangasiidae</taxon>
        <taxon>Pangasianodon</taxon>
    </lineage>
</organism>
<dbReference type="EMBL" id="CM040466">
    <property type="protein sequence ID" value="MCI4385417.1"/>
    <property type="molecule type" value="Genomic_DNA"/>
</dbReference>
<proteinExistence type="predicted"/>
<dbReference type="Proteomes" id="UP000829447">
    <property type="component" value="Linkage Group LG13"/>
</dbReference>